<dbReference type="VEuPathDB" id="FungiDB:GWK60_J09779"/>
<dbReference type="Pfam" id="PF01556">
    <property type="entry name" value="DnaJ_C"/>
    <property type="match status" value="1"/>
</dbReference>
<evidence type="ECO:0000313" key="3">
    <source>
        <dbReference type="EMBL" id="KTB10436.1"/>
    </source>
</evidence>
<dbReference type="GO" id="GO:0001671">
    <property type="term" value="F:ATPase activator activity"/>
    <property type="evidence" value="ECO:0007669"/>
    <property type="project" value="EnsemblFungi"/>
</dbReference>
<dbReference type="Pfam" id="PF00226">
    <property type="entry name" value="DnaJ"/>
    <property type="match status" value="1"/>
</dbReference>
<proteinExistence type="predicted"/>
<dbReference type="GO" id="GO:0140454">
    <property type="term" value="P:protein aggregate center assembly"/>
    <property type="evidence" value="ECO:0007669"/>
    <property type="project" value="EnsemblFungi"/>
</dbReference>
<dbReference type="GO" id="GO:0035719">
    <property type="term" value="P:tRNA import into nucleus"/>
    <property type="evidence" value="ECO:0007669"/>
    <property type="project" value="EnsemblFungi"/>
</dbReference>
<dbReference type="GO" id="GO:0051131">
    <property type="term" value="P:chaperone-mediated protein complex assembly"/>
    <property type="evidence" value="ECO:0007669"/>
    <property type="project" value="EnsemblFungi"/>
</dbReference>
<dbReference type="InterPro" id="IPR018253">
    <property type="entry name" value="DnaJ_domain_CS"/>
</dbReference>
<dbReference type="GO" id="GO:0045047">
    <property type="term" value="P:protein targeting to ER"/>
    <property type="evidence" value="ECO:0007669"/>
    <property type="project" value="EnsemblFungi"/>
</dbReference>
<dbReference type="InterPro" id="IPR002939">
    <property type="entry name" value="DnaJ_C"/>
</dbReference>
<feature type="domain" description="J" evidence="2">
    <location>
        <begin position="6"/>
        <end position="70"/>
    </location>
</feature>
<dbReference type="InterPro" id="IPR008971">
    <property type="entry name" value="HSP40/DnaJ_pept-bd"/>
</dbReference>
<feature type="region of interest" description="Disordered" evidence="1">
    <location>
        <begin position="224"/>
        <end position="258"/>
    </location>
</feature>
<dbReference type="GO" id="GO:0006626">
    <property type="term" value="P:protein targeting to mitochondrion"/>
    <property type="evidence" value="ECO:0007669"/>
    <property type="project" value="EnsemblFungi"/>
</dbReference>
<evidence type="ECO:0000313" key="4">
    <source>
        <dbReference type="Proteomes" id="UP000054886"/>
    </source>
</evidence>
<sequence>MVKDTKLYDTLGVSPGASDAEIKKAYRKSALKYHPDKNPSEEAAEKFKEVSSAYEILSDSQKREVYDQFGEEGLSGNGGAGFPGGFGFGEDIFSQFFGGATGGRPRGPQRAGDDLIYEAEIDLLTALAGGQFALEHVSGDWLKVDIVPGEVIAPGARKIVEGKGMPIQKYGGYGNLLIKFNIKFPENHFTSEENLKKLEEILPPRRQINIPAKAQVDDCVLSEFDPSKFGQSNGRSGANYDSDDEDAHGGEGVQCASQ</sequence>
<dbReference type="InterPro" id="IPR001623">
    <property type="entry name" value="DnaJ_domain"/>
</dbReference>
<dbReference type="EMBL" id="LLZZ01000053">
    <property type="protein sequence ID" value="KTB10436.1"/>
    <property type="molecule type" value="Genomic_DNA"/>
</dbReference>
<reference evidence="3 4" key="1">
    <citation type="submission" date="2015-10" db="EMBL/GenBank/DDBJ databases">
        <title>Draft genomes sequences of Candida glabrata isolates 1A, 1B, 2A, 2B, 3A and 3B.</title>
        <authorList>
            <person name="Haavelsrud O.E."/>
            <person name="Gaustad P."/>
        </authorList>
    </citation>
    <scope>NUCLEOTIDE SEQUENCE [LARGE SCALE GENOMIC DNA]</scope>
    <source>
        <strain evidence="3">910700640</strain>
    </source>
</reference>
<dbReference type="AlphaFoldDB" id="A0A0W0E6T3"/>
<name>A0A0W0E6T3_CANGB</name>
<dbReference type="SUPFAM" id="SSF46565">
    <property type="entry name" value="Chaperone J-domain"/>
    <property type="match status" value="1"/>
</dbReference>
<dbReference type="GO" id="GO:0140453">
    <property type="term" value="C:protein aggregate center"/>
    <property type="evidence" value="ECO:0007669"/>
    <property type="project" value="EnsemblFungi"/>
</dbReference>
<dbReference type="VEuPathDB" id="FungiDB:CAGL0J09966g"/>
<gene>
    <name evidence="3" type="ORF">AO440_003192</name>
</gene>
<dbReference type="PROSITE" id="PS00636">
    <property type="entry name" value="DNAJ_1"/>
    <property type="match status" value="1"/>
</dbReference>
<dbReference type="GO" id="GO:0072380">
    <property type="term" value="C:TRC complex"/>
    <property type="evidence" value="ECO:0007669"/>
    <property type="project" value="EnsemblFungi"/>
</dbReference>
<dbReference type="GO" id="GO:0051082">
    <property type="term" value="F:unfolded protein binding"/>
    <property type="evidence" value="ECO:0007669"/>
    <property type="project" value="EnsemblFungi"/>
</dbReference>
<dbReference type="GO" id="GO:0036503">
    <property type="term" value="P:ERAD pathway"/>
    <property type="evidence" value="ECO:0007669"/>
    <property type="project" value="EnsemblFungi"/>
</dbReference>
<protein>
    <submittedName>
        <fullName evidence="3">Mitochondrial protein import protein MAS5</fullName>
    </submittedName>
</protein>
<dbReference type="FunFam" id="2.60.260.20:FF:000036">
    <property type="entry name" value="Type I HSP40 co-chaperone"/>
    <property type="match status" value="1"/>
</dbReference>
<dbReference type="GO" id="GO:0006511">
    <property type="term" value="P:ubiquitin-dependent protein catabolic process"/>
    <property type="evidence" value="ECO:0007669"/>
    <property type="project" value="EnsemblFungi"/>
</dbReference>
<dbReference type="Gene3D" id="1.10.287.110">
    <property type="entry name" value="DnaJ domain"/>
    <property type="match status" value="1"/>
</dbReference>
<dbReference type="Gene3D" id="2.60.260.20">
    <property type="entry name" value="Urease metallochaperone UreE, N-terminal domain"/>
    <property type="match status" value="1"/>
</dbReference>
<dbReference type="InterPro" id="IPR036869">
    <property type="entry name" value="J_dom_sf"/>
</dbReference>
<dbReference type="GO" id="GO:0048471">
    <property type="term" value="C:perinuclear region of cytoplasm"/>
    <property type="evidence" value="ECO:0007669"/>
    <property type="project" value="EnsemblFungi"/>
</dbReference>
<dbReference type="GO" id="GO:0034605">
    <property type="term" value="P:cellular response to heat"/>
    <property type="evidence" value="ECO:0007669"/>
    <property type="project" value="EnsemblFungi"/>
</dbReference>
<dbReference type="Proteomes" id="UP000054886">
    <property type="component" value="Unassembled WGS sequence"/>
</dbReference>
<dbReference type="VEuPathDB" id="FungiDB:B1J91_J09966g"/>
<comment type="caution">
    <text evidence="3">The sequence shown here is derived from an EMBL/GenBank/DDBJ whole genome shotgun (WGS) entry which is preliminary data.</text>
</comment>
<dbReference type="FunFam" id="1.10.287.110:FF:000048">
    <property type="entry name" value="DnaJ family protein"/>
    <property type="match status" value="1"/>
</dbReference>
<dbReference type="PRINTS" id="PR00625">
    <property type="entry name" value="JDOMAIN"/>
</dbReference>
<organism evidence="3 4">
    <name type="scientific">Candida glabrata</name>
    <name type="common">Yeast</name>
    <name type="synonym">Torulopsis glabrata</name>
    <dbReference type="NCBI Taxonomy" id="5478"/>
    <lineage>
        <taxon>Eukaryota</taxon>
        <taxon>Fungi</taxon>
        <taxon>Dikarya</taxon>
        <taxon>Ascomycota</taxon>
        <taxon>Saccharomycotina</taxon>
        <taxon>Saccharomycetes</taxon>
        <taxon>Saccharomycetales</taxon>
        <taxon>Saccharomycetaceae</taxon>
        <taxon>Nakaseomyces</taxon>
    </lineage>
</organism>
<dbReference type="GO" id="GO:0009267">
    <property type="term" value="P:cellular response to starvation"/>
    <property type="evidence" value="ECO:0007669"/>
    <property type="project" value="EnsemblFungi"/>
</dbReference>
<dbReference type="GO" id="GO:0006458">
    <property type="term" value="P:'de novo' protein folding"/>
    <property type="evidence" value="ECO:0007669"/>
    <property type="project" value="EnsemblFungi"/>
</dbReference>
<dbReference type="GO" id="GO:0042026">
    <property type="term" value="P:protein refolding"/>
    <property type="evidence" value="ECO:0007669"/>
    <property type="project" value="EnsemblFungi"/>
</dbReference>
<dbReference type="SUPFAM" id="SSF49493">
    <property type="entry name" value="HSP40/DnaJ peptide-binding domain"/>
    <property type="match status" value="1"/>
</dbReference>
<dbReference type="PROSITE" id="PS50076">
    <property type="entry name" value="DNAJ_2"/>
    <property type="match status" value="1"/>
</dbReference>
<evidence type="ECO:0000256" key="1">
    <source>
        <dbReference type="SAM" id="MobiDB-lite"/>
    </source>
</evidence>
<dbReference type="GO" id="GO:0140602">
    <property type="term" value="C:nucleolar peripheral inclusion body"/>
    <property type="evidence" value="ECO:0007669"/>
    <property type="project" value="EnsemblFungi"/>
</dbReference>
<dbReference type="VEuPathDB" id="FungiDB:GVI51_J09801"/>
<dbReference type="SMART" id="SM00271">
    <property type="entry name" value="DnaJ"/>
    <property type="match status" value="1"/>
</dbReference>
<evidence type="ECO:0000259" key="2">
    <source>
        <dbReference type="PROSITE" id="PS50076"/>
    </source>
</evidence>
<dbReference type="GO" id="GO:0030544">
    <property type="term" value="F:Hsp70 protein binding"/>
    <property type="evidence" value="ECO:0007669"/>
    <property type="project" value="InterPro"/>
</dbReference>
<accession>A0A0W0E6T3</accession>
<dbReference type="CDD" id="cd06257">
    <property type="entry name" value="DnaJ"/>
    <property type="match status" value="1"/>
</dbReference>
<dbReference type="GO" id="GO:0140455">
    <property type="term" value="P:cytoplasm protein quality control"/>
    <property type="evidence" value="ECO:0007669"/>
    <property type="project" value="EnsemblFungi"/>
</dbReference>
<dbReference type="PANTHER" id="PTHR43888">
    <property type="entry name" value="DNAJ-LIKE-2, ISOFORM A-RELATED"/>
    <property type="match status" value="1"/>
</dbReference>
<dbReference type="InterPro" id="IPR044713">
    <property type="entry name" value="DNJA1/2-like"/>
</dbReference>